<organism evidence="9">
    <name type="scientific">freshwater metagenome</name>
    <dbReference type="NCBI Taxonomy" id="449393"/>
    <lineage>
        <taxon>unclassified sequences</taxon>
        <taxon>metagenomes</taxon>
        <taxon>ecological metagenomes</taxon>
    </lineage>
</organism>
<keyword evidence="4" id="KW-0276">Fatty acid metabolism</keyword>
<keyword evidence="6" id="KW-0443">Lipid metabolism</keyword>
<keyword evidence="1" id="KW-0444">Lipid biosynthesis</keyword>
<feature type="domain" description="4'-phosphopantetheinyl transferase" evidence="8">
    <location>
        <begin position="10"/>
        <end position="123"/>
    </location>
</feature>
<keyword evidence="3" id="KW-0479">Metal-binding</keyword>
<dbReference type="InterPro" id="IPR002582">
    <property type="entry name" value="ACPS"/>
</dbReference>
<gene>
    <name evidence="9" type="ORF">UFOPK2810_00189</name>
</gene>
<dbReference type="GO" id="GO:0006633">
    <property type="term" value="P:fatty acid biosynthetic process"/>
    <property type="evidence" value="ECO:0007669"/>
    <property type="project" value="UniProtKB-KW"/>
</dbReference>
<dbReference type="NCBIfam" id="NF000832">
    <property type="entry name" value="PRK00070.3-2"/>
    <property type="match status" value="1"/>
</dbReference>
<proteinExistence type="inferred from homology"/>
<evidence type="ECO:0000256" key="7">
    <source>
        <dbReference type="ARBA" id="ARBA00023160"/>
    </source>
</evidence>
<dbReference type="InterPro" id="IPR037143">
    <property type="entry name" value="4-PPantetheinyl_Trfase_dom_sf"/>
</dbReference>
<evidence type="ECO:0000256" key="2">
    <source>
        <dbReference type="ARBA" id="ARBA00022679"/>
    </source>
</evidence>
<keyword evidence="2" id="KW-0808">Transferase</keyword>
<evidence type="ECO:0000256" key="3">
    <source>
        <dbReference type="ARBA" id="ARBA00022723"/>
    </source>
</evidence>
<evidence type="ECO:0000259" key="8">
    <source>
        <dbReference type="Pfam" id="PF01648"/>
    </source>
</evidence>
<keyword evidence="7" id="KW-0275">Fatty acid biosynthesis</keyword>
<dbReference type="AlphaFoldDB" id="A0A6J6SVC7"/>
<evidence type="ECO:0000256" key="4">
    <source>
        <dbReference type="ARBA" id="ARBA00022832"/>
    </source>
</evidence>
<protein>
    <submittedName>
        <fullName evidence="9">Unannotated protein</fullName>
    </submittedName>
</protein>
<name>A0A6J6SVC7_9ZZZZ</name>
<dbReference type="Gene3D" id="3.90.470.20">
    <property type="entry name" value="4'-phosphopantetheinyl transferase domain"/>
    <property type="match status" value="1"/>
</dbReference>
<reference evidence="9" key="1">
    <citation type="submission" date="2020-05" db="EMBL/GenBank/DDBJ databases">
        <authorList>
            <person name="Chiriac C."/>
            <person name="Salcher M."/>
            <person name="Ghai R."/>
            <person name="Kavagutti S V."/>
        </authorList>
    </citation>
    <scope>NUCLEOTIDE SEQUENCE</scope>
</reference>
<accession>A0A6J6SVC7</accession>
<dbReference type="HAMAP" id="MF_00101">
    <property type="entry name" value="AcpS"/>
    <property type="match status" value="1"/>
</dbReference>
<dbReference type="GO" id="GO:0008897">
    <property type="term" value="F:holo-[acyl-carrier-protein] synthase activity"/>
    <property type="evidence" value="ECO:0007669"/>
    <property type="project" value="InterPro"/>
</dbReference>
<dbReference type="NCBIfam" id="TIGR00556">
    <property type="entry name" value="pantethn_trn"/>
    <property type="match status" value="1"/>
</dbReference>
<keyword evidence="5" id="KW-0460">Magnesium</keyword>
<evidence type="ECO:0000313" key="9">
    <source>
        <dbReference type="EMBL" id="CAB4738608.1"/>
    </source>
</evidence>
<dbReference type="GO" id="GO:0000287">
    <property type="term" value="F:magnesium ion binding"/>
    <property type="evidence" value="ECO:0007669"/>
    <property type="project" value="InterPro"/>
</dbReference>
<evidence type="ECO:0000256" key="1">
    <source>
        <dbReference type="ARBA" id="ARBA00022516"/>
    </source>
</evidence>
<dbReference type="Pfam" id="PF01648">
    <property type="entry name" value="ACPS"/>
    <property type="match status" value="1"/>
</dbReference>
<sequence length="131" mass="13923">MQDLPASVVGIGVDIVDVERFAAVIARTPTFVSRIFTPEESEGSKGRQRTAQSLAARFAAKEAVAKVLVRTHGLQWHHCEVVTDTDGNPDLRLTGTVAAAALALGISRWHLSLSHDGGHAIAYVVAEGVAR</sequence>
<dbReference type="InterPro" id="IPR008278">
    <property type="entry name" value="4-PPantetheinyl_Trfase_dom"/>
</dbReference>
<dbReference type="EMBL" id="CAEZYZ010000018">
    <property type="protein sequence ID" value="CAB4738608.1"/>
    <property type="molecule type" value="Genomic_DNA"/>
</dbReference>
<dbReference type="SUPFAM" id="SSF56214">
    <property type="entry name" value="4'-phosphopantetheinyl transferase"/>
    <property type="match status" value="1"/>
</dbReference>
<dbReference type="NCBIfam" id="TIGR00516">
    <property type="entry name" value="acpS"/>
    <property type="match status" value="1"/>
</dbReference>
<evidence type="ECO:0000256" key="6">
    <source>
        <dbReference type="ARBA" id="ARBA00023098"/>
    </source>
</evidence>
<evidence type="ECO:0000256" key="5">
    <source>
        <dbReference type="ARBA" id="ARBA00022842"/>
    </source>
</evidence>
<dbReference type="InterPro" id="IPR004568">
    <property type="entry name" value="Ppantetheine-prot_Trfase_dom"/>
</dbReference>